<evidence type="ECO:0000313" key="2">
    <source>
        <dbReference type="Proteomes" id="UP001056120"/>
    </source>
</evidence>
<name>A0ACB9IM89_9ASTR</name>
<comment type="caution">
    <text evidence="1">The sequence shown here is derived from an EMBL/GenBank/DDBJ whole genome shotgun (WGS) entry which is preliminary data.</text>
</comment>
<accession>A0ACB9IM89</accession>
<gene>
    <name evidence="1" type="ORF">L1987_25351</name>
</gene>
<dbReference type="Proteomes" id="UP001056120">
    <property type="component" value="Linkage Group LG08"/>
</dbReference>
<organism evidence="1 2">
    <name type="scientific">Smallanthus sonchifolius</name>
    <dbReference type="NCBI Taxonomy" id="185202"/>
    <lineage>
        <taxon>Eukaryota</taxon>
        <taxon>Viridiplantae</taxon>
        <taxon>Streptophyta</taxon>
        <taxon>Embryophyta</taxon>
        <taxon>Tracheophyta</taxon>
        <taxon>Spermatophyta</taxon>
        <taxon>Magnoliopsida</taxon>
        <taxon>eudicotyledons</taxon>
        <taxon>Gunneridae</taxon>
        <taxon>Pentapetalae</taxon>
        <taxon>asterids</taxon>
        <taxon>campanulids</taxon>
        <taxon>Asterales</taxon>
        <taxon>Asteraceae</taxon>
        <taxon>Asteroideae</taxon>
        <taxon>Heliantheae alliance</taxon>
        <taxon>Millerieae</taxon>
        <taxon>Smallanthus</taxon>
    </lineage>
</organism>
<protein>
    <submittedName>
        <fullName evidence="1">Uncharacterized protein</fullName>
    </submittedName>
</protein>
<dbReference type="EMBL" id="CM042025">
    <property type="protein sequence ID" value="KAI3809379.1"/>
    <property type="molecule type" value="Genomic_DNA"/>
</dbReference>
<proteinExistence type="predicted"/>
<reference evidence="2" key="1">
    <citation type="journal article" date="2022" name="Mol. Ecol. Resour.">
        <title>The genomes of chicory, endive, great burdock and yacon provide insights into Asteraceae palaeo-polyploidization history and plant inulin production.</title>
        <authorList>
            <person name="Fan W."/>
            <person name="Wang S."/>
            <person name="Wang H."/>
            <person name="Wang A."/>
            <person name="Jiang F."/>
            <person name="Liu H."/>
            <person name="Zhao H."/>
            <person name="Xu D."/>
            <person name="Zhang Y."/>
        </authorList>
    </citation>
    <scope>NUCLEOTIDE SEQUENCE [LARGE SCALE GENOMIC DNA]</scope>
    <source>
        <strain evidence="2">cv. Yunnan</strain>
    </source>
</reference>
<sequence>MQTPKTRAGSLEVLQRAPKAARQLKTSGTESDNSSSQSPLTKTPKARSPKIDRRSPRTPTSEKKRPGRVPELETQLANLQEELKKAKDQLSQSELCKKQAQEEAKEAKKQLVEMSEKLQDSQRQLDEISASEESRIQELRKISQDRDRAWESELDAVQKHHSMDSAALAATMNEVQKLKIQLEKVAESEANQAKYAESAHNEMVKSRLELSEILALVEELKTQLKDSQDSEARALEIVSQTREQLETIKSTEETLRLEKLKAVEAYDSLTMELEKSKAQVDSLEETVSKLQVNNCDPDGKDGDGDKEELNCVKMEVEKLRVELEGAEKRYQEEYIQSTLQIRSAYELVEQTRTESGQKVSILEANLEKSKAELEVLKAEQAEKEEKLQHISEENTHLNGKLEETEQTRTESSQKVSILEANLEKSKAELEDLNAKIAEKEEKLQHISEENKHLNEKLEKTELTTVKDPESSQKVSILEANLERSKAELDGLNAKLAEKEEKLQNISEENKNLNEKLEKTELTTEKDPEDVIDLKKLETELEHLKLVMFEKETELNYITEENERLKMEKSQVNNEAASSAEAARIAEKEALMKVECLTEEADKSSKKVVRVTEQLDLAQAANAEMETELRRLKVQSDQWRKAAEAAANMLSGGNNGKFMERTGSLDSHTIGGKLNSPLSEDMEDESPKKKNGNMLKKIGVLLKKGQKVVSWSSTNESLFLFRVLVLWDEWQGFMYRKLNFSVSLTLTLTCWFLLRRLSLLQANMGKTHGMGAGRKLKSHRRRQRWADKSYKKSHLGNEWKKPFAGSSHAKGIVLEKIGIEAKQPNSAIRKCARVQLIKNGKKIAAFVPNDGCLNYIEENDEVLIAGFGRKGHAVGDIPGVRFKVVKVSGVSLLALFKEKKEKPRS</sequence>
<keyword evidence="2" id="KW-1185">Reference proteome</keyword>
<reference evidence="1 2" key="2">
    <citation type="journal article" date="2022" name="Mol. Ecol. Resour.">
        <title>The genomes of chicory, endive, great burdock and yacon provide insights into Asteraceae paleo-polyploidization history and plant inulin production.</title>
        <authorList>
            <person name="Fan W."/>
            <person name="Wang S."/>
            <person name="Wang H."/>
            <person name="Wang A."/>
            <person name="Jiang F."/>
            <person name="Liu H."/>
            <person name="Zhao H."/>
            <person name="Xu D."/>
            <person name="Zhang Y."/>
        </authorList>
    </citation>
    <scope>NUCLEOTIDE SEQUENCE [LARGE SCALE GENOMIC DNA]</scope>
    <source>
        <strain evidence="2">cv. Yunnan</strain>
        <tissue evidence="1">Leaves</tissue>
    </source>
</reference>
<evidence type="ECO:0000313" key="1">
    <source>
        <dbReference type="EMBL" id="KAI3809379.1"/>
    </source>
</evidence>